<dbReference type="Pfam" id="PF01124">
    <property type="entry name" value="MAPEG"/>
    <property type="match status" value="1"/>
</dbReference>
<feature type="transmembrane region" description="Helical" evidence="5">
    <location>
        <begin position="110"/>
        <end position="129"/>
    </location>
</feature>
<accession>A0ABY5HEK0</accession>
<dbReference type="SUPFAM" id="SSF161084">
    <property type="entry name" value="MAPEG domain-like"/>
    <property type="match status" value="1"/>
</dbReference>
<reference evidence="6" key="1">
    <citation type="submission" date="2021-04" db="EMBL/GenBank/DDBJ databases">
        <title>Oceanospirillales bacteria with DddD are important DMSP degraders in coastal seawater.</title>
        <authorList>
            <person name="Liu J."/>
        </authorList>
    </citation>
    <scope>NUCLEOTIDE SEQUENCE</scope>
    <source>
        <strain evidence="6">D13-1</strain>
    </source>
</reference>
<feature type="transmembrane region" description="Helical" evidence="5">
    <location>
        <begin position="6"/>
        <end position="25"/>
    </location>
</feature>
<keyword evidence="2 5" id="KW-0812">Transmembrane</keyword>
<name>A0ABY5HEK0_9GAMM</name>
<organism evidence="6 7">
    <name type="scientific">Marinobacterium rhizophilum</name>
    <dbReference type="NCBI Taxonomy" id="420402"/>
    <lineage>
        <taxon>Bacteria</taxon>
        <taxon>Pseudomonadati</taxon>
        <taxon>Pseudomonadota</taxon>
        <taxon>Gammaproteobacteria</taxon>
        <taxon>Oceanospirillales</taxon>
        <taxon>Oceanospirillaceae</taxon>
        <taxon>Marinobacterium</taxon>
    </lineage>
</organism>
<evidence type="ECO:0000313" key="6">
    <source>
        <dbReference type="EMBL" id="UTW10271.1"/>
    </source>
</evidence>
<evidence type="ECO:0000256" key="3">
    <source>
        <dbReference type="ARBA" id="ARBA00022989"/>
    </source>
</evidence>
<evidence type="ECO:0000256" key="5">
    <source>
        <dbReference type="SAM" id="Phobius"/>
    </source>
</evidence>
<dbReference type="InterPro" id="IPR023352">
    <property type="entry name" value="MAPEG-like_dom_sf"/>
</dbReference>
<feature type="transmembrane region" description="Helical" evidence="5">
    <location>
        <begin position="82"/>
        <end position="103"/>
    </location>
</feature>
<dbReference type="PANTHER" id="PTHR35371:SF1">
    <property type="entry name" value="BLR7753 PROTEIN"/>
    <property type="match status" value="1"/>
</dbReference>
<evidence type="ECO:0000256" key="2">
    <source>
        <dbReference type="ARBA" id="ARBA00022692"/>
    </source>
</evidence>
<proteinExistence type="predicted"/>
<dbReference type="EMBL" id="CP073347">
    <property type="protein sequence ID" value="UTW10271.1"/>
    <property type="molecule type" value="Genomic_DNA"/>
</dbReference>
<keyword evidence="4 5" id="KW-0472">Membrane</keyword>
<evidence type="ECO:0000256" key="4">
    <source>
        <dbReference type="ARBA" id="ARBA00023136"/>
    </source>
</evidence>
<dbReference type="Proteomes" id="UP001058461">
    <property type="component" value="Chromosome"/>
</dbReference>
<dbReference type="InterPro" id="IPR001129">
    <property type="entry name" value="Membr-assoc_MAPEG"/>
</dbReference>
<comment type="subcellular location">
    <subcellularLocation>
        <location evidence="1">Membrane</location>
    </subcellularLocation>
</comment>
<dbReference type="RefSeq" id="WP_255852304.1">
    <property type="nucleotide sequence ID" value="NZ_CP073347.1"/>
</dbReference>
<gene>
    <name evidence="6" type="ORF">KDW95_13255</name>
</gene>
<dbReference type="PANTHER" id="PTHR35371">
    <property type="entry name" value="INNER MEMBRANE PROTEIN"/>
    <property type="match status" value="1"/>
</dbReference>
<protein>
    <submittedName>
        <fullName evidence="6">MAPEG family protein</fullName>
    </submittedName>
</protein>
<evidence type="ECO:0000313" key="7">
    <source>
        <dbReference type="Proteomes" id="UP001058461"/>
    </source>
</evidence>
<evidence type="ECO:0000256" key="1">
    <source>
        <dbReference type="ARBA" id="ARBA00004370"/>
    </source>
</evidence>
<keyword evidence="7" id="KW-1185">Reference proteome</keyword>
<keyword evidence="3 5" id="KW-1133">Transmembrane helix</keyword>
<sequence length="131" mass="14138">MPVILYVLFILCVVPVVLAGVENYYRVRQFERFDNHNPRQQKARLEGVGARVSAAQANAWEALMIFSATCFIAYAGGADLNALGLAALLFLGCRIAHALCYIADLAGLRSLAFGGAMLCSFYIVFQAAATA</sequence>
<dbReference type="Gene3D" id="1.20.120.550">
    <property type="entry name" value="Membrane associated eicosanoid/glutathione metabolism-like domain"/>
    <property type="match status" value="1"/>
</dbReference>